<evidence type="ECO:0000313" key="11">
    <source>
        <dbReference type="EMBL" id="CCI87913.1"/>
    </source>
</evidence>
<evidence type="ECO:0000256" key="5">
    <source>
        <dbReference type="ARBA" id="ARBA00044769"/>
    </source>
</evidence>
<evidence type="ECO:0000313" key="12">
    <source>
        <dbReference type="EMBL" id="KRN10896.1"/>
    </source>
</evidence>
<evidence type="ECO:0000256" key="4">
    <source>
        <dbReference type="ARBA" id="ARBA00023098"/>
    </source>
</evidence>
<dbReference type="PATRIC" id="fig|1423751.3.peg.938"/>
<dbReference type="AlphaFoldDB" id="I7LGS2"/>
<dbReference type="Proteomes" id="UP000009326">
    <property type="component" value="Unassembled WGS sequence"/>
</dbReference>
<dbReference type="GO" id="GO:0045302">
    <property type="term" value="F:choloylglycine hydrolase activity"/>
    <property type="evidence" value="ECO:0007669"/>
    <property type="project" value="UniProtKB-EC"/>
</dbReference>
<evidence type="ECO:0000313" key="14">
    <source>
        <dbReference type="Proteomes" id="UP000051521"/>
    </source>
</evidence>
<feature type="domain" description="Choloylglycine hydrolase/NAAA C-terminal" evidence="10">
    <location>
        <begin position="2"/>
        <end position="314"/>
    </location>
</feature>
<dbReference type="SUPFAM" id="SSF56235">
    <property type="entry name" value="N-terminal nucleophile aminohydrolases (Ntn hydrolases)"/>
    <property type="match status" value="1"/>
</dbReference>
<accession>I7LGS2</accession>
<evidence type="ECO:0000256" key="2">
    <source>
        <dbReference type="ARBA" id="ARBA00006625"/>
    </source>
</evidence>
<dbReference type="InterPro" id="IPR047711">
    <property type="entry name" value="CBAH"/>
</dbReference>
<dbReference type="GO" id="GO:0006629">
    <property type="term" value="P:lipid metabolic process"/>
    <property type="evidence" value="ECO:0007669"/>
    <property type="project" value="UniProtKB-KW"/>
</dbReference>
<keyword evidence="14" id="KW-1185">Reference proteome</keyword>
<evidence type="ECO:0000256" key="1">
    <source>
        <dbReference type="ARBA" id="ARBA00004860"/>
    </source>
</evidence>
<dbReference type="EMBL" id="AYZO01000026">
    <property type="protein sequence ID" value="KRN10896.1"/>
    <property type="molecule type" value="Genomic_DNA"/>
</dbReference>
<dbReference type="STRING" id="1423751.FC38_GL000906"/>
<evidence type="ECO:0000313" key="13">
    <source>
        <dbReference type="Proteomes" id="UP000009326"/>
    </source>
</evidence>
<sequence>MCTSIIFSPKNHYFGRNLDLDISYGQKVVITPRNYQFDFRKENSISHHFAIIGIALVANDYPLYFDAANEAGLGMAGLNYPGNAYYQETLSLTKANISPFEFIPWVLSQCSNLTEAEALIVKTNLVAINFSEKMPLASLHWLLADKTGQALVVEADRDGLHLYHNEVGVLTNNPQFPKQRFALNIYRNLSVQPTANTFASNIDLTPYSSGMGSVNLPGGLDSVSRFVRATFNLHHAPKSENNAENINTYFHILKSVEQQKGLNKLDNGQDEFTIYSDCFDLDQNCFYYTTYNNSQISQVSLAHEDLEDSNLISYSISDQPNFREVN</sequence>
<proteinExistence type="inferred from homology"/>
<dbReference type="NCBIfam" id="NF038245">
    <property type="entry name" value="bile_salt_hydro"/>
    <property type="match status" value="1"/>
</dbReference>
<evidence type="ECO:0000256" key="9">
    <source>
        <dbReference type="ARBA" id="ARBA00048897"/>
    </source>
</evidence>
<comment type="caution">
    <text evidence="11">The sequence shown here is derived from an EMBL/GenBank/DDBJ whole genome shotgun (WGS) entry which is preliminary data.</text>
</comment>
<dbReference type="EMBL" id="CAKC01000094">
    <property type="protein sequence ID" value="CCI87913.1"/>
    <property type="molecule type" value="Genomic_DNA"/>
</dbReference>
<comment type="similarity">
    <text evidence="2">Belongs to the peptidase C59 family.</text>
</comment>
<comment type="catalytic activity">
    <reaction evidence="8">
        <text>cholate + taurine = taurocholate + H2O</text>
        <dbReference type="Rhea" id="RHEA:47108"/>
        <dbReference type="ChEBI" id="CHEBI:15377"/>
        <dbReference type="ChEBI" id="CHEBI:29747"/>
        <dbReference type="ChEBI" id="CHEBI:36257"/>
        <dbReference type="ChEBI" id="CHEBI:507393"/>
    </reaction>
    <physiologicalReaction direction="right-to-left" evidence="8">
        <dbReference type="Rhea" id="RHEA:47110"/>
    </physiologicalReaction>
</comment>
<dbReference type="InterPro" id="IPR029132">
    <property type="entry name" value="CBAH/NAAA_C"/>
</dbReference>
<dbReference type="Gene3D" id="3.60.60.10">
    <property type="entry name" value="Penicillin V Acylase, Chain A"/>
    <property type="match status" value="1"/>
</dbReference>
<organism evidence="11 13">
    <name type="scientific">Lactobacillus gigeriorum DSM 23908 = CRBIP 24.85</name>
    <dbReference type="NCBI Taxonomy" id="1423751"/>
    <lineage>
        <taxon>Bacteria</taxon>
        <taxon>Bacillati</taxon>
        <taxon>Bacillota</taxon>
        <taxon>Bacilli</taxon>
        <taxon>Lactobacillales</taxon>
        <taxon>Lactobacillaceae</taxon>
        <taxon>Lactobacillus</taxon>
    </lineage>
</organism>
<evidence type="ECO:0000256" key="3">
    <source>
        <dbReference type="ARBA" id="ARBA00022801"/>
    </source>
</evidence>
<protein>
    <recommendedName>
        <fullName evidence="5">choloylglycine hydrolase</fullName>
        <ecNumber evidence="5">3.5.1.24</ecNumber>
    </recommendedName>
    <alternativeName>
        <fullName evidence="6">Bile salt hydrolase</fullName>
    </alternativeName>
    <alternativeName>
        <fullName evidence="7">Choloylglycine hydrolase</fullName>
    </alternativeName>
</protein>
<gene>
    <name evidence="11" type="ORF">BN52_01125</name>
    <name evidence="12" type="ORF">FC38_GL000906</name>
</gene>
<dbReference type="InterPro" id="IPR052193">
    <property type="entry name" value="Peptidase_C59"/>
</dbReference>
<dbReference type="OrthoDB" id="9794717at2"/>
<name>I7LGS2_9LACO</name>
<evidence type="ECO:0000256" key="7">
    <source>
        <dbReference type="ARBA" id="ARBA00044806"/>
    </source>
</evidence>
<dbReference type="PANTHER" id="PTHR35527:SF2">
    <property type="entry name" value="HYDROLASE"/>
    <property type="match status" value="1"/>
</dbReference>
<comment type="catalytic activity">
    <reaction evidence="9">
        <text>taurodeoxycholate + H2O = deoxycholate + taurine</text>
        <dbReference type="Rhea" id="RHEA:47556"/>
        <dbReference type="ChEBI" id="CHEBI:15377"/>
        <dbReference type="ChEBI" id="CHEBI:23614"/>
        <dbReference type="ChEBI" id="CHEBI:36261"/>
        <dbReference type="ChEBI" id="CHEBI:507393"/>
    </reaction>
    <physiologicalReaction direction="left-to-right" evidence="9">
        <dbReference type="Rhea" id="RHEA:47557"/>
    </physiologicalReaction>
</comment>
<reference evidence="11 13" key="1">
    <citation type="submission" date="2012-06" db="EMBL/GenBank/DDBJ databases">
        <title>Draft genome sequence of Lactobacillus gigeriorum CRBIP 24.85T, isolated from chicken crop.</title>
        <authorList>
            <person name="Cousin S."/>
            <person name="Ma L."/>
            <person name="Creno S."/>
            <person name="Clermont D."/>
            <person name="Loux V."/>
            <person name="Bizet C."/>
            <person name="Bouchier C."/>
        </authorList>
    </citation>
    <scope>NUCLEOTIDE SEQUENCE [LARGE SCALE GENOMIC DNA]</scope>
    <source>
        <strain evidence="13">CRBIP 24.85T</strain>
        <strain evidence="11">Type strain: CRBIP 24.85</strain>
    </source>
</reference>
<evidence type="ECO:0000256" key="6">
    <source>
        <dbReference type="ARBA" id="ARBA00044804"/>
    </source>
</evidence>
<dbReference type="CDD" id="cd00542">
    <property type="entry name" value="Ntn_PVA"/>
    <property type="match status" value="1"/>
</dbReference>
<keyword evidence="3 11" id="KW-0378">Hydrolase</keyword>
<comment type="pathway">
    <text evidence="1">Lipid metabolism; bile acid biosynthesis.</text>
</comment>
<dbReference type="Proteomes" id="UP000051521">
    <property type="component" value="Unassembled WGS sequence"/>
</dbReference>
<dbReference type="Pfam" id="PF02275">
    <property type="entry name" value="CBAH"/>
    <property type="match status" value="1"/>
</dbReference>
<keyword evidence="4" id="KW-0443">Lipid metabolism</keyword>
<evidence type="ECO:0000259" key="10">
    <source>
        <dbReference type="Pfam" id="PF02275"/>
    </source>
</evidence>
<dbReference type="PANTHER" id="PTHR35527">
    <property type="entry name" value="CHOLOYLGLYCINE HYDROLASE"/>
    <property type="match status" value="1"/>
</dbReference>
<dbReference type="EC" id="3.5.1.24" evidence="5"/>
<dbReference type="RefSeq" id="WP_008474271.1">
    <property type="nucleotide sequence ID" value="NZ_AYZO01000026.1"/>
</dbReference>
<dbReference type="MEROPS" id="C59.951"/>
<dbReference type="InterPro" id="IPR029055">
    <property type="entry name" value="Ntn_hydrolases_N"/>
</dbReference>
<evidence type="ECO:0000256" key="8">
    <source>
        <dbReference type="ARBA" id="ARBA00047285"/>
    </source>
</evidence>
<reference evidence="12 14" key="2">
    <citation type="journal article" date="2015" name="Genome Announc.">
        <title>Expanding the biotechnology potential of lactobacilli through comparative genomics of 213 strains and associated genera.</title>
        <authorList>
            <person name="Sun Z."/>
            <person name="Harris H.M."/>
            <person name="McCann A."/>
            <person name="Guo C."/>
            <person name="Argimon S."/>
            <person name="Zhang W."/>
            <person name="Yang X."/>
            <person name="Jeffery I.B."/>
            <person name="Cooney J.C."/>
            <person name="Kagawa T.F."/>
            <person name="Liu W."/>
            <person name="Song Y."/>
            <person name="Salvetti E."/>
            <person name="Wrobel A."/>
            <person name="Rasinkangas P."/>
            <person name="Parkhill J."/>
            <person name="Rea M.C."/>
            <person name="O'Sullivan O."/>
            <person name="Ritari J."/>
            <person name="Douillard F.P."/>
            <person name="Paul Ross R."/>
            <person name="Yang R."/>
            <person name="Briner A.E."/>
            <person name="Felis G.E."/>
            <person name="de Vos W.M."/>
            <person name="Barrangou R."/>
            <person name="Klaenhammer T.R."/>
            <person name="Caufield P.W."/>
            <person name="Cui Y."/>
            <person name="Zhang H."/>
            <person name="O'Toole P.W."/>
        </authorList>
    </citation>
    <scope>NUCLEOTIDE SEQUENCE [LARGE SCALE GENOMIC DNA]</scope>
    <source>
        <strain evidence="12 14">DSM 23908</strain>
    </source>
</reference>